<accession>A0ACA7P0B5</accession>
<sequence>MVEKRFKGFQQVLLTAIPRQALQQPEVAGCGSQGQGALEMRETGLTETMPRLQRVMFEA</sequence>
<evidence type="ECO:0000313" key="1">
    <source>
        <dbReference type="EMBL" id="AHC33381.1"/>
    </source>
</evidence>
<reference evidence="1 2" key="1">
    <citation type="journal article" date="2014" name="Genome Announc.">
        <title>Complete Genome Sequence of Pseudomonas sp. Strain TKP, Isolated from a gamma-Hexachlorocyclohexane-Degrading Mixed Culture.</title>
        <authorList>
            <person name="Ohtsubo Y."/>
            <person name="Kishida K."/>
            <person name="Sato T."/>
            <person name="Tabata M."/>
            <person name="Kawasumi T."/>
            <person name="Ogura Y."/>
            <person name="Hayashi T."/>
            <person name="Tsuda M."/>
            <person name="Nagata Y."/>
        </authorList>
    </citation>
    <scope>NUCLEOTIDE SEQUENCE [LARGE SCALE GENOMIC DNA]</scope>
    <source>
        <strain evidence="1 2">TKP</strain>
    </source>
</reference>
<name>A0ACA7P0B5_9PSED</name>
<protein>
    <submittedName>
        <fullName evidence="1">Uncharacterized protein</fullName>
    </submittedName>
</protein>
<keyword evidence="2" id="KW-1185">Reference proteome</keyword>
<organism evidence="1 2">
    <name type="scientific">Pseudomonas gorinensis</name>
    <dbReference type="NCBI Taxonomy" id="3240790"/>
    <lineage>
        <taxon>Bacteria</taxon>
        <taxon>Pseudomonadati</taxon>
        <taxon>Pseudomonadota</taxon>
        <taxon>Gammaproteobacteria</taxon>
        <taxon>Pseudomonadales</taxon>
        <taxon>Pseudomonadaceae</taxon>
        <taxon>Pseudomonas</taxon>
    </lineage>
</organism>
<evidence type="ECO:0000313" key="2">
    <source>
        <dbReference type="Proteomes" id="UP000018725"/>
    </source>
</evidence>
<proteinExistence type="predicted"/>
<dbReference type="EMBL" id="CP006852">
    <property type="protein sequence ID" value="AHC33381.1"/>
    <property type="molecule type" value="Genomic_DNA"/>
</dbReference>
<gene>
    <name evidence="1" type="ORF">U771_04145</name>
</gene>
<dbReference type="Proteomes" id="UP000018725">
    <property type="component" value="Chromosome"/>
</dbReference>